<sequence>MFSFGKRSPRTNPSPAGAKTWIPSRANPSQEFRAISFSKAQELNQYYLSQGYKLRFDWSALTETAYFKMPGPFHELPGLWLFGQCDLINQRLAELAICGIPKVYGLASLDVQLTKGSLVVSRETGKAKSYYQPDGSLYLEYYTTGNPGRPISAANSPRVVMEVCFSQSLEDALDKAVDYLHFSDRQIHAVIICDMKYNDPRKKLGFQANISLWMRPPTGNPDEDFPLDECQLGQADHAIEADTEDLAERAESIRSEGTEESVQPELHFSSYTKSGQAPLGIWNRSGWQIIIDETREAAEALPSNPQLTMSFYDVVRICNKAPSHALSVQEQMIPLPLQWLQARLVTQLEKDRQELKPAPVARSTTRLVPRIIGMTRRVSQQVSDAIRASMQG</sequence>
<evidence type="ECO:0000313" key="2">
    <source>
        <dbReference type="EMBL" id="KAF8749872.1"/>
    </source>
</evidence>
<feature type="region of interest" description="Disordered" evidence="1">
    <location>
        <begin position="1"/>
        <end position="22"/>
    </location>
</feature>
<comment type="caution">
    <text evidence="2">The sequence shown here is derived from an EMBL/GenBank/DDBJ whole genome shotgun (WGS) entry which is preliminary data.</text>
</comment>
<dbReference type="AlphaFoldDB" id="A0A8H7I6F2"/>
<gene>
    <name evidence="2" type="ORF">RHS01_09747</name>
</gene>
<dbReference type="EMBL" id="JACYCF010000024">
    <property type="protein sequence ID" value="KAF8749872.1"/>
    <property type="molecule type" value="Genomic_DNA"/>
</dbReference>
<dbReference type="Proteomes" id="UP000614334">
    <property type="component" value="Unassembled WGS sequence"/>
</dbReference>
<proteinExistence type="predicted"/>
<evidence type="ECO:0000256" key="1">
    <source>
        <dbReference type="SAM" id="MobiDB-lite"/>
    </source>
</evidence>
<organism evidence="2 3">
    <name type="scientific">Rhizoctonia solani</name>
    <dbReference type="NCBI Taxonomy" id="456999"/>
    <lineage>
        <taxon>Eukaryota</taxon>
        <taxon>Fungi</taxon>
        <taxon>Dikarya</taxon>
        <taxon>Basidiomycota</taxon>
        <taxon>Agaricomycotina</taxon>
        <taxon>Agaricomycetes</taxon>
        <taxon>Cantharellales</taxon>
        <taxon>Ceratobasidiaceae</taxon>
        <taxon>Rhizoctonia</taxon>
    </lineage>
</organism>
<evidence type="ECO:0000313" key="3">
    <source>
        <dbReference type="Proteomes" id="UP000614334"/>
    </source>
</evidence>
<accession>A0A8H7I6F2</accession>
<protein>
    <submittedName>
        <fullName evidence="2">Uncharacterized protein</fullName>
    </submittedName>
</protein>
<name>A0A8H7I6F2_9AGAM</name>
<reference evidence="2" key="1">
    <citation type="submission" date="2020-09" db="EMBL/GenBank/DDBJ databases">
        <title>Comparative genome analyses of four rice-infecting Rhizoctonia solani isolates reveal extensive enrichment of homogalacturonan modification genes.</title>
        <authorList>
            <person name="Lee D.-Y."/>
            <person name="Jeon J."/>
            <person name="Kim K.-T."/>
            <person name="Cheong K."/>
            <person name="Song H."/>
            <person name="Choi G."/>
            <person name="Ko J."/>
            <person name="Opiyo S.O."/>
            <person name="Zuo S."/>
            <person name="Madhav S."/>
            <person name="Lee Y.-H."/>
            <person name="Wang G.-L."/>
        </authorList>
    </citation>
    <scope>NUCLEOTIDE SEQUENCE</scope>
    <source>
        <strain evidence="2">AG1-IA B2</strain>
    </source>
</reference>